<proteinExistence type="predicted"/>
<protein>
    <recommendedName>
        <fullName evidence="3">Ig-like domain repeat protein</fullName>
    </recommendedName>
</protein>
<dbReference type="InterPro" id="IPR011044">
    <property type="entry name" value="Quino_amine_DH_bsu"/>
</dbReference>
<gene>
    <name evidence="1" type="ORF">E0H73_08025</name>
</gene>
<dbReference type="RefSeq" id="WP_131352851.1">
    <property type="nucleotide sequence ID" value="NZ_SJKB01000002.1"/>
</dbReference>
<dbReference type="SUPFAM" id="SSF50969">
    <property type="entry name" value="YVTN repeat-like/Quinoprotein amine dehydrogenase"/>
    <property type="match status" value="1"/>
</dbReference>
<dbReference type="AlphaFoldDB" id="A0A4R0KYB4"/>
<name>A0A4R0KYB4_9ACTN</name>
<dbReference type="OrthoDB" id="4332189at2"/>
<sequence length="455" mass="47688">MRARGPALGGLALIMSVSVGVVVAGPSSADEPMLVKSVGTQLPVQDLRAMELDEARGRLYLAQGAGSTLPLVVTDLDGVLQTKLTAVTGASDVVLSHDHQQLLVTQDYDRVTALDADTLVPSATYDAPKGACVYSVEPTGDKIVAAFLDCGLGTSGLLIWSAPGTAATVYTDGPNYHPIIAGAANGLLVAGDTGYSPVTTYVIDVSGATPTIVSRRENTGENLVDYAISPDGTEVVETTGYPYEHHSYKLADLSDAAVYPSGAYPADAAWSGDSSTVAVGRSSTGSNDADVLFYAKGSTTPTYAVDFRSADELWKGTLLLNSTGTRAWAVTYDDTYQNVQLLHSFGPAHQPKAPVTDLHVAARTGSGKAKSTASVTVTWTSPYSRPGSSTNQQFLQLYATPAGSTARLIGNPEMTSAGTFTATYALPRGTTTFTAHYKDFENWYPEATVTTTLTR</sequence>
<dbReference type="EMBL" id="SJKB01000002">
    <property type="protein sequence ID" value="TCC64346.1"/>
    <property type="molecule type" value="Genomic_DNA"/>
</dbReference>
<organism evidence="1 2">
    <name type="scientific">Kribbella pittospori</name>
    <dbReference type="NCBI Taxonomy" id="722689"/>
    <lineage>
        <taxon>Bacteria</taxon>
        <taxon>Bacillati</taxon>
        <taxon>Actinomycetota</taxon>
        <taxon>Actinomycetes</taxon>
        <taxon>Propionibacteriales</taxon>
        <taxon>Kribbellaceae</taxon>
        <taxon>Kribbella</taxon>
    </lineage>
</organism>
<evidence type="ECO:0000313" key="1">
    <source>
        <dbReference type="EMBL" id="TCC64346.1"/>
    </source>
</evidence>
<evidence type="ECO:0000313" key="2">
    <source>
        <dbReference type="Proteomes" id="UP000291144"/>
    </source>
</evidence>
<accession>A0A4R0KYB4</accession>
<dbReference type="Proteomes" id="UP000291144">
    <property type="component" value="Unassembled WGS sequence"/>
</dbReference>
<reference evidence="1 2" key="1">
    <citation type="submission" date="2019-02" db="EMBL/GenBank/DDBJ databases">
        <title>Kribbella capetownensis sp. nov. and Kribbella speibonae sp. nov., isolated from soil.</title>
        <authorList>
            <person name="Curtis S.M."/>
            <person name="Norton I."/>
            <person name="Everest G.J."/>
            <person name="Meyers P.R."/>
        </authorList>
    </citation>
    <scope>NUCLEOTIDE SEQUENCE [LARGE SCALE GENOMIC DNA]</scope>
    <source>
        <strain evidence="1 2">NRRL B-24813</strain>
    </source>
</reference>
<comment type="caution">
    <text evidence="1">The sequence shown here is derived from an EMBL/GenBank/DDBJ whole genome shotgun (WGS) entry which is preliminary data.</text>
</comment>
<evidence type="ECO:0008006" key="3">
    <source>
        <dbReference type="Google" id="ProtNLM"/>
    </source>
</evidence>
<keyword evidence="2" id="KW-1185">Reference proteome</keyword>